<dbReference type="Pfam" id="PF00067">
    <property type="entry name" value="p450"/>
    <property type="match status" value="1"/>
</dbReference>
<evidence type="ECO:0008006" key="8">
    <source>
        <dbReference type="Google" id="ProtNLM"/>
    </source>
</evidence>
<dbReference type="Proteomes" id="UP000800036">
    <property type="component" value="Unassembled WGS sequence"/>
</dbReference>
<evidence type="ECO:0000256" key="2">
    <source>
        <dbReference type="ARBA" id="ARBA00010617"/>
    </source>
</evidence>
<dbReference type="SUPFAM" id="SSF48264">
    <property type="entry name" value="Cytochrome P450"/>
    <property type="match status" value="1"/>
</dbReference>
<keyword evidence="7" id="KW-1185">Reference proteome</keyword>
<keyword evidence="5" id="KW-0408">Iron</keyword>
<dbReference type="GO" id="GO:0016705">
    <property type="term" value="F:oxidoreductase activity, acting on paired donors, with incorporation or reduction of molecular oxygen"/>
    <property type="evidence" value="ECO:0007669"/>
    <property type="project" value="InterPro"/>
</dbReference>
<keyword evidence="4" id="KW-0479">Metal-binding</keyword>
<evidence type="ECO:0000256" key="4">
    <source>
        <dbReference type="ARBA" id="ARBA00022723"/>
    </source>
</evidence>
<sequence>VAQWITRGLYRTYLHPPSRFPGPKLYAFTRLPKVYMMYTGESHRVLHKPHQQYGDIVRVAPDELSFIHPDAWRDIYGHGTRGTQGSIQPKHYTWYGTTPNGVAHMAQAQGMAHPRMRRMFNPAFSDRALKEREPLFMKSVDQLVGNLRKSVQDDPDHKFDMVRNYNCKSESSGLPSSWLLSISYPSGVSQSYRK</sequence>
<dbReference type="OrthoDB" id="1470350at2759"/>
<dbReference type="AlphaFoldDB" id="A0A6A5V2Y2"/>
<name>A0A6A5V2Y2_9PLEO</name>
<dbReference type="EMBL" id="ML976699">
    <property type="protein sequence ID" value="KAF1970599.1"/>
    <property type="molecule type" value="Genomic_DNA"/>
</dbReference>
<evidence type="ECO:0000313" key="6">
    <source>
        <dbReference type="EMBL" id="KAF1970599.1"/>
    </source>
</evidence>
<dbReference type="InterPro" id="IPR036396">
    <property type="entry name" value="Cyt_P450_sf"/>
</dbReference>
<dbReference type="PANTHER" id="PTHR24305:SF210">
    <property type="entry name" value="CYTOCHROME P450 MONOOXYGENASE ASQL-RELATED"/>
    <property type="match status" value="1"/>
</dbReference>
<protein>
    <recommendedName>
        <fullName evidence="8">Cytochrome P450</fullName>
    </recommendedName>
</protein>
<dbReference type="GO" id="GO:0005506">
    <property type="term" value="F:iron ion binding"/>
    <property type="evidence" value="ECO:0007669"/>
    <property type="project" value="InterPro"/>
</dbReference>
<dbReference type="InterPro" id="IPR050121">
    <property type="entry name" value="Cytochrome_P450_monoxygenase"/>
</dbReference>
<feature type="non-terminal residue" evidence="6">
    <location>
        <position position="1"/>
    </location>
</feature>
<dbReference type="PANTHER" id="PTHR24305">
    <property type="entry name" value="CYTOCHROME P450"/>
    <property type="match status" value="1"/>
</dbReference>
<organism evidence="6 7">
    <name type="scientific">Bimuria novae-zelandiae CBS 107.79</name>
    <dbReference type="NCBI Taxonomy" id="1447943"/>
    <lineage>
        <taxon>Eukaryota</taxon>
        <taxon>Fungi</taxon>
        <taxon>Dikarya</taxon>
        <taxon>Ascomycota</taxon>
        <taxon>Pezizomycotina</taxon>
        <taxon>Dothideomycetes</taxon>
        <taxon>Pleosporomycetidae</taxon>
        <taxon>Pleosporales</taxon>
        <taxon>Massarineae</taxon>
        <taxon>Didymosphaeriaceae</taxon>
        <taxon>Bimuria</taxon>
    </lineage>
</organism>
<evidence type="ECO:0000256" key="5">
    <source>
        <dbReference type="ARBA" id="ARBA00023004"/>
    </source>
</evidence>
<evidence type="ECO:0000256" key="1">
    <source>
        <dbReference type="ARBA" id="ARBA00001971"/>
    </source>
</evidence>
<reference evidence="6" key="1">
    <citation type="journal article" date="2020" name="Stud. Mycol.">
        <title>101 Dothideomycetes genomes: a test case for predicting lifestyles and emergence of pathogens.</title>
        <authorList>
            <person name="Haridas S."/>
            <person name="Albert R."/>
            <person name="Binder M."/>
            <person name="Bloem J."/>
            <person name="Labutti K."/>
            <person name="Salamov A."/>
            <person name="Andreopoulos B."/>
            <person name="Baker S."/>
            <person name="Barry K."/>
            <person name="Bills G."/>
            <person name="Bluhm B."/>
            <person name="Cannon C."/>
            <person name="Castanera R."/>
            <person name="Culley D."/>
            <person name="Daum C."/>
            <person name="Ezra D."/>
            <person name="Gonzalez J."/>
            <person name="Henrissat B."/>
            <person name="Kuo A."/>
            <person name="Liang C."/>
            <person name="Lipzen A."/>
            <person name="Lutzoni F."/>
            <person name="Magnuson J."/>
            <person name="Mondo S."/>
            <person name="Nolan M."/>
            <person name="Ohm R."/>
            <person name="Pangilinan J."/>
            <person name="Park H.-J."/>
            <person name="Ramirez L."/>
            <person name="Alfaro M."/>
            <person name="Sun H."/>
            <person name="Tritt A."/>
            <person name="Yoshinaga Y."/>
            <person name="Zwiers L.-H."/>
            <person name="Turgeon B."/>
            <person name="Goodwin S."/>
            <person name="Spatafora J."/>
            <person name="Crous P."/>
            <person name="Grigoriev I."/>
        </authorList>
    </citation>
    <scope>NUCLEOTIDE SEQUENCE</scope>
    <source>
        <strain evidence="6">CBS 107.79</strain>
    </source>
</reference>
<dbReference type="Gene3D" id="1.10.630.10">
    <property type="entry name" value="Cytochrome P450"/>
    <property type="match status" value="1"/>
</dbReference>
<proteinExistence type="inferred from homology"/>
<dbReference type="GO" id="GO:0020037">
    <property type="term" value="F:heme binding"/>
    <property type="evidence" value="ECO:0007669"/>
    <property type="project" value="InterPro"/>
</dbReference>
<comment type="cofactor">
    <cofactor evidence="1">
        <name>heme</name>
        <dbReference type="ChEBI" id="CHEBI:30413"/>
    </cofactor>
</comment>
<evidence type="ECO:0000313" key="7">
    <source>
        <dbReference type="Proteomes" id="UP000800036"/>
    </source>
</evidence>
<comment type="similarity">
    <text evidence="2">Belongs to the cytochrome P450 family.</text>
</comment>
<gene>
    <name evidence="6" type="ORF">BU23DRAFT_473537</name>
</gene>
<keyword evidence="3" id="KW-0349">Heme</keyword>
<accession>A0A6A5V2Y2</accession>
<evidence type="ECO:0000256" key="3">
    <source>
        <dbReference type="ARBA" id="ARBA00022617"/>
    </source>
</evidence>
<dbReference type="GO" id="GO:0004497">
    <property type="term" value="F:monooxygenase activity"/>
    <property type="evidence" value="ECO:0007669"/>
    <property type="project" value="InterPro"/>
</dbReference>
<dbReference type="InterPro" id="IPR001128">
    <property type="entry name" value="Cyt_P450"/>
</dbReference>